<dbReference type="AlphaFoldDB" id="A0AB33INP4"/>
<accession>A0AB33INP4</accession>
<gene>
    <name evidence="1" type="ORF">GTC17253_10300</name>
</gene>
<dbReference type="EMBL" id="AP035785">
    <property type="protein sequence ID" value="BFO71064.1"/>
    <property type="molecule type" value="Genomic_DNA"/>
</dbReference>
<proteinExistence type="predicted"/>
<evidence type="ECO:0000313" key="1">
    <source>
        <dbReference type="EMBL" id="BFO71064.1"/>
    </source>
</evidence>
<sequence>MADNFLERHRQEYEKRKAEWLRKKRGLPRLKSQGGIARAEDEAL</sequence>
<name>A0AB33INP4_9BACT</name>
<organism evidence="1">
    <name type="scientific">Prevotella sp. GTC17253</name>
    <dbReference type="NCBI Taxonomy" id="3236793"/>
    <lineage>
        <taxon>Bacteria</taxon>
        <taxon>Pseudomonadati</taxon>
        <taxon>Bacteroidota</taxon>
        <taxon>Bacteroidia</taxon>
        <taxon>Bacteroidales</taxon>
        <taxon>Prevotellaceae</taxon>
        <taxon>Prevotella</taxon>
    </lineage>
</organism>
<reference evidence="1" key="1">
    <citation type="submission" date="2024-07" db="EMBL/GenBank/DDBJ databases">
        <title>Complete genome sequence of Prevotella sp. YM-2024 GTC17253.</title>
        <authorList>
            <person name="Hayashi M."/>
            <person name="Muto Y."/>
            <person name="Tanaka K."/>
            <person name="Niwa H."/>
        </authorList>
    </citation>
    <scope>NUCLEOTIDE SEQUENCE</scope>
    <source>
        <strain evidence="1">GTC17253</strain>
    </source>
</reference>
<evidence type="ECO:0008006" key="2">
    <source>
        <dbReference type="Google" id="ProtNLM"/>
    </source>
</evidence>
<protein>
    <recommendedName>
        <fullName evidence="2">Dehydrogenase</fullName>
    </recommendedName>
</protein>